<evidence type="ECO:0000313" key="1">
    <source>
        <dbReference type="EMBL" id="MCP2330548.1"/>
    </source>
</evidence>
<dbReference type="Proteomes" id="UP000791080">
    <property type="component" value="Unassembled WGS sequence"/>
</dbReference>
<protein>
    <submittedName>
        <fullName evidence="1">Uncharacterized protein</fullName>
    </submittedName>
</protein>
<organism evidence="1 2">
    <name type="scientific">Actinoalloteichus caeruleus DSM 43889</name>
    <dbReference type="NCBI Taxonomy" id="1120930"/>
    <lineage>
        <taxon>Bacteria</taxon>
        <taxon>Bacillati</taxon>
        <taxon>Actinomycetota</taxon>
        <taxon>Actinomycetes</taxon>
        <taxon>Pseudonocardiales</taxon>
        <taxon>Pseudonocardiaceae</taxon>
        <taxon>Actinoalloteichus</taxon>
        <taxon>Actinoalloteichus cyanogriseus</taxon>
    </lineage>
</organism>
<gene>
    <name evidence="1" type="ORF">G443_000818</name>
</gene>
<comment type="caution">
    <text evidence="1">The sequence shown here is derived from an EMBL/GenBank/DDBJ whole genome shotgun (WGS) entry which is preliminary data.</text>
</comment>
<reference evidence="1 2" key="1">
    <citation type="submission" date="2022-06" db="EMBL/GenBank/DDBJ databases">
        <title>Genomic Encyclopedia of Type Strains, Phase I: the one thousand microbial genomes (KMG-I) project.</title>
        <authorList>
            <person name="Kyrpides N."/>
        </authorList>
    </citation>
    <scope>NUCLEOTIDE SEQUENCE [LARGE SCALE GENOMIC DNA]</scope>
    <source>
        <strain evidence="1 2">DSM 43889</strain>
    </source>
</reference>
<evidence type="ECO:0000313" key="2">
    <source>
        <dbReference type="Proteomes" id="UP000791080"/>
    </source>
</evidence>
<keyword evidence="2" id="KW-1185">Reference proteome</keyword>
<sequence length="126" mass="13792">MTQHRLLLPDAVAALLHTQREHGTGAAMLTRTDTDGPRWLFPGGLPGRPARDALYRALRKHLPVHLRRARSAALASLAAELPAAVLAAVLADLLDLNIHTANAWANYAQHDRTTYLAAHTASRRDR</sequence>
<accession>A0ABT1JDG7</accession>
<dbReference type="RefSeq" id="WP_026417974.1">
    <property type="nucleotide sequence ID" value="NZ_AUBJ02000001.1"/>
</dbReference>
<dbReference type="EMBL" id="AUBJ02000001">
    <property type="protein sequence ID" value="MCP2330548.1"/>
    <property type="molecule type" value="Genomic_DNA"/>
</dbReference>
<proteinExistence type="predicted"/>
<name>A0ABT1JDG7_ACTCY</name>